<evidence type="ECO:0000256" key="7">
    <source>
        <dbReference type="ARBA" id="ARBA00023209"/>
    </source>
</evidence>
<protein>
    <recommendedName>
        <fullName evidence="10">ethanolamine-phosphate cytidylyltransferase</fullName>
        <ecNumber evidence="10">2.7.7.14</ecNumber>
    </recommendedName>
    <alternativeName>
        <fullName evidence="11">CTP:phosphoethanolamine cytidylyltransferase</fullName>
    </alternativeName>
</protein>
<evidence type="ECO:0000313" key="15">
    <source>
        <dbReference type="Proteomes" id="UP000013827"/>
    </source>
</evidence>
<dbReference type="AlphaFoldDB" id="A0A0D3KLV5"/>
<comment type="pathway">
    <text evidence="9">Phospholipid metabolism; phosphatidylethanolamine biosynthesis; phosphatidylethanolamine from ethanolamine: step 2/3.</text>
</comment>
<evidence type="ECO:0000256" key="10">
    <source>
        <dbReference type="ARBA" id="ARBA00024221"/>
    </source>
</evidence>
<dbReference type="SUPFAM" id="SSF52374">
    <property type="entry name" value="Nucleotidylyl transferase"/>
    <property type="match status" value="1"/>
</dbReference>
<dbReference type="NCBIfam" id="TIGR00125">
    <property type="entry name" value="cyt_tran_rel"/>
    <property type="match status" value="1"/>
</dbReference>
<dbReference type="GO" id="GO:0005737">
    <property type="term" value="C:cytoplasm"/>
    <property type="evidence" value="ECO:0007669"/>
    <property type="project" value="TreeGrafter"/>
</dbReference>
<keyword evidence="8" id="KW-1208">Phospholipid metabolism</keyword>
<dbReference type="Pfam" id="PF01467">
    <property type="entry name" value="CTP_transf_like"/>
    <property type="match status" value="1"/>
</dbReference>
<evidence type="ECO:0000256" key="5">
    <source>
        <dbReference type="ARBA" id="ARBA00022695"/>
    </source>
</evidence>
<dbReference type="HOGENOM" id="CLU_1506155_0_0_1"/>
<evidence type="ECO:0000256" key="9">
    <source>
        <dbReference type="ARBA" id="ARBA00024191"/>
    </source>
</evidence>
<keyword evidence="5" id="KW-0548">Nucleotidyltransferase</keyword>
<keyword evidence="12" id="KW-0812">Transmembrane</keyword>
<keyword evidence="12" id="KW-1133">Transmembrane helix</keyword>
<evidence type="ECO:0000256" key="12">
    <source>
        <dbReference type="SAM" id="Phobius"/>
    </source>
</evidence>
<dbReference type="InterPro" id="IPR044608">
    <property type="entry name" value="Ect1/PCYT2"/>
</dbReference>
<dbReference type="Proteomes" id="UP000013827">
    <property type="component" value="Unassembled WGS sequence"/>
</dbReference>
<evidence type="ECO:0000256" key="8">
    <source>
        <dbReference type="ARBA" id="ARBA00023264"/>
    </source>
</evidence>
<reference evidence="15" key="1">
    <citation type="journal article" date="2013" name="Nature">
        <title>Pan genome of the phytoplankton Emiliania underpins its global distribution.</title>
        <authorList>
            <person name="Read B.A."/>
            <person name="Kegel J."/>
            <person name="Klute M.J."/>
            <person name="Kuo A."/>
            <person name="Lefebvre S.C."/>
            <person name="Maumus F."/>
            <person name="Mayer C."/>
            <person name="Miller J."/>
            <person name="Monier A."/>
            <person name="Salamov A."/>
            <person name="Young J."/>
            <person name="Aguilar M."/>
            <person name="Claverie J.M."/>
            <person name="Frickenhaus S."/>
            <person name="Gonzalez K."/>
            <person name="Herman E.K."/>
            <person name="Lin Y.C."/>
            <person name="Napier J."/>
            <person name="Ogata H."/>
            <person name="Sarno A.F."/>
            <person name="Shmutz J."/>
            <person name="Schroeder D."/>
            <person name="de Vargas C."/>
            <person name="Verret F."/>
            <person name="von Dassow P."/>
            <person name="Valentin K."/>
            <person name="Van de Peer Y."/>
            <person name="Wheeler G."/>
            <person name="Dacks J.B."/>
            <person name="Delwiche C.F."/>
            <person name="Dyhrman S.T."/>
            <person name="Glockner G."/>
            <person name="John U."/>
            <person name="Richards T."/>
            <person name="Worden A.Z."/>
            <person name="Zhang X."/>
            <person name="Grigoriev I.V."/>
            <person name="Allen A.E."/>
            <person name="Bidle K."/>
            <person name="Borodovsky M."/>
            <person name="Bowler C."/>
            <person name="Brownlee C."/>
            <person name="Cock J.M."/>
            <person name="Elias M."/>
            <person name="Gladyshev V.N."/>
            <person name="Groth M."/>
            <person name="Guda C."/>
            <person name="Hadaegh A."/>
            <person name="Iglesias-Rodriguez M.D."/>
            <person name="Jenkins J."/>
            <person name="Jones B.M."/>
            <person name="Lawson T."/>
            <person name="Leese F."/>
            <person name="Lindquist E."/>
            <person name="Lobanov A."/>
            <person name="Lomsadze A."/>
            <person name="Malik S.B."/>
            <person name="Marsh M.E."/>
            <person name="Mackinder L."/>
            <person name="Mock T."/>
            <person name="Mueller-Roeber B."/>
            <person name="Pagarete A."/>
            <person name="Parker M."/>
            <person name="Probert I."/>
            <person name="Quesneville H."/>
            <person name="Raines C."/>
            <person name="Rensing S.A."/>
            <person name="Riano-Pachon D.M."/>
            <person name="Richier S."/>
            <person name="Rokitta S."/>
            <person name="Shiraiwa Y."/>
            <person name="Soanes D.M."/>
            <person name="van der Giezen M."/>
            <person name="Wahlund T.M."/>
            <person name="Williams B."/>
            <person name="Wilson W."/>
            <person name="Wolfe G."/>
            <person name="Wurch L.L."/>
        </authorList>
    </citation>
    <scope>NUCLEOTIDE SEQUENCE</scope>
</reference>
<keyword evidence="15" id="KW-1185">Reference proteome</keyword>
<organism evidence="14 15">
    <name type="scientific">Emiliania huxleyi (strain CCMP1516)</name>
    <dbReference type="NCBI Taxonomy" id="280463"/>
    <lineage>
        <taxon>Eukaryota</taxon>
        <taxon>Haptista</taxon>
        <taxon>Haptophyta</taxon>
        <taxon>Prymnesiophyceae</taxon>
        <taxon>Isochrysidales</taxon>
        <taxon>Noelaerhabdaceae</taxon>
        <taxon>Emiliania</taxon>
    </lineage>
</organism>
<comment type="pathway">
    <text evidence="1">Lipid metabolism.</text>
</comment>
<comment type="similarity">
    <text evidence="2">Belongs to the cytidylyltransferase family.</text>
</comment>
<evidence type="ECO:0000256" key="4">
    <source>
        <dbReference type="ARBA" id="ARBA00022679"/>
    </source>
</evidence>
<keyword evidence="3" id="KW-0444">Lipid biosynthesis</keyword>
<dbReference type="GeneID" id="17282010"/>
<keyword evidence="7" id="KW-0594">Phospholipid biosynthesis</keyword>
<dbReference type="InterPro" id="IPR004821">
    <property type="entry name" value="Cyt_trans-like"/>
</dbReference>
<evidence type="ECO:0000259" key="13">
    <source>
        <dbReference type="Pfam" id="PF01467"/>
    </source>
</evidence>
<proteinExistence type="inferred from homology"/>
<dbReference type="EC" id="2.7.7.14" evidence="10"/>
<evidence type="ECO:0000256" key="11">
    <source>
        <dbReference type="ARBA" id="ARBA00031473"/>
    </source>
</evidence>
<feature type="domain" description="Cytidyltransferase-like" evidence="13">
    <location>
        <begin position="42"/>
        <end position="116"/>
    </location>
</feature>
<dbReference type="eggNOG" id="ENOG502ST46">
    <property type="taxonomic scope" value="Eukaryota"/>
</dbReference>
<evidence type="ECO:0000256" key="1">
    <source>
        <dbReference type="ARBA" id="ARBA00005189"/>
    </source>
</evidence>
<evidence type="ECO:0000256" key="3">
    <source>
        <dbReference type="ARBA" id="ARBA00022516"/>
    </source>
</evidence>
<reference evidence="14" key="2">
    <citation type="submission" date="2024-10" db="UniProtKB">
        <authorList>
            <consortium name="EnsemblProtists"/>
        </authorList>
    </citation>
    <scope>IDENTIFICATION</scope>
</reference>
<dbReference type="GO" id="GO:0006646">
    <property type="term" value="P:phosphatidylethanolamine biosynthetic process"/>
    <property type="evidence" value="ECO:0007669"/>
    <property type="project" value="InterPro"/>
</dbReference>
<name>A0A0D3KLV5_EMIH1</name>
<evidence type="ECO:0000313" key="14">
    <source>
        <dbReference type="EnsemblProtists" id="EOD36740"/>
    </source>
</evidence>
<feature type="transmembrane region" description="Helical" evidence="12">
    <location>
        <begin position="6"/>
        <end position="29"/>
    </location>
</feature>
<accession>A0A0D3KLV5</accession>
<dbReference type="STRING" id="2903.R1FCJ3"/>
<keyword evidence="6" id="KW-0443">Lipid metabolism</keyword>
<dbReference type="KEGG" id="ehx:EMIHUDRAFT_98168"/>
<dbReference type="PANTHER" id="PTHR45780:SF2">
    <property type="entry name" value="ETHANOLAMINE-PHOSPHATE CYTIDYLYLTRANSFERASE"/>
    <property type="match status" value="1"/>
</dbReference>
<evidence type="ECO:0000256" key="6">
    <source>
        <dbReference type="ARBA" id="ARBA00023098"/>
    </source>
</evidence>
<dbReference type="GO" id="GO:0004306">
    <property type="term" value="F:ethanolamine-phosphate cytidylyltransferase activity"/>
    <property type="evidence" value="ECO:0007669"/>
    <property type="project" value="UniProtKB-EC"/>
</dbReference>
<keyword evidence="12" id="KW-0472">Membrane</keyword>
<sequence>MPPSWLSSFAPAAAGFVLGVLALTAHSHAQRRRPRRRRRVFVSGCFDLLHSGHVAFFEEARSTRTAAALGELHVSVGNDANVTALKAAPMFPEAERVYMVGAIRWVSHAFVARGMGHDQGRPGIAAVRLGGRGDQPSKRQQCAERGIEYVVAKRAPQAGLHARSSTSIKASLAAAKKKG</sequence>
<dbReference type="EnsemblProtists" id="EOD36740">
    <property type="protein sequence ID" value="EOD36740"/>
    <property type="gene ID" value="EMIHUDRAFT_98168"/>
</dbReference>
<dbReference type="PANTHER" id="PTHR45780">
    <property type="entry name" value="ETHANOLAMINE-PHOSPHATE CYTIDYLYLTRANSFERASE"/>
    <property type="match status" value="1"/>
</dbReference>
<dbReference type="PaxDb" id="2903-EOD36740"/>
<evidence type="ECO:0000256" key="2">
    <source>
        <dbReference type="ARBA" id="ARBA00010101"/>
    </source>
</evidence>
<dbReference type="RefSeq" id="XP_005789169.1">
    <property type="nucleotide sequence ID" value="XM_005789112.1"/>
</dbReference>
<dbReference type="Gene3D" id="3.40.50.620">
    <property type="entry name" value="HUPs"/>
    <property type="match status" value="1"/>
</dbReference>
<dbReference type="UniPathway" id="UPA00558">
    <property type="reaction ID" value="UER00742"/>
</dbReference>
<keyword evidence="4" id="KW-0808">Transferase</keyword>
<dbReference type="InterPro" id="IPR014729">
    <property type="entry name" value="Rossmann-like_a/b/a_fold"/>
</dbReference>